<protein>
    <submittedName>
        <fullName evidence="2">Uncharacterized protein</fullName>
    </submittedName>
</protein>
<evidence type="ECO:0000313" key="2">
    <source>
        <dbReference type="EMBL" id="SOB92864.1"/>
    </source>
</evidence>
<dbReference type="Proteomes" id="UP000219068">
    <property type="component" value="Unassembled WGS sequence"/>
</dbReference>
<evidence type="ECO:0000256" key="1">
    <source>
        <dbReference type="SAM" id="MobiDB-lite"/>
    </source>
</evidence>
<feature type="region of interest" description="Disordered" evidence="1">
    <location>
        <begin position="1"/>
        <end position="231"/>
    </location>
</feature>
<reference evidence="2 3" key="1">
    <citation type="submission" date="2017-08" db="EMBL/GenBank/DDBJ databases">
        <authorList>
            <person name="de Groot N.N."/>
        </authorList>
    </citation>
    <scope>NUCLEOTIDE SEQUENCE [LARGE SCALE GENOMIC DNA]</scope>
    <source>
        <strain evidence="2 3">USBA 78</strain>
    </source>
</reference>
<dbReference type="EMBL" id="OBMM01000001">
    <property type="protein sequence ID" value="SOB92864.1"/>
    <property type="molecule type" value="Genomic_DNA"/>
</dbReference>
<feature type="compositionally biased region" description="Polar residues" evidence="1">
    <location>
        <begin position="1"/>
        <end position="10"/>
    </location>
</feature>
<gene>
    <name evidence="2" type="ORF">SAMN05428964_101658</name>
</gene>
<sequence>MAGITRQANFEQPIRCGDAAPNEIRTDATAKYSTQPQTGRPATEKARTHLGLSQAPPADSFRVTALSCPPSTGHDPMLLDAGTVASSVASSGKSSTATSGAAGRLATLDKPRASTSNQTPQSLAAYSCPFRQPHDHEARTNLKPPPSSPADDPQTPSASLPAPTTCANGMTTEARTNLGPLATSPTDARRTPQRLATRSGHGDNLLPRRSDTPRAAASPANRWSTDGSKARCPLRALPGHGGNLPPRRPDTPRAAAIFTSRRFSGALPPTCPPPTGHNLMPPLLPLLPLPANSGSVPRQDAPLPS</sequence>
<feature type="compositionally biased region" description="Polar residues" evidence="1">
    <location>
        <begin position="113"/>
        <end position="124"/>
    </location>
</feature>
<accession>A0A285RG40</accession>
<evidence type="ECO:0000313" key="3">
    <source>
        <dbReference type="Proteomes" id="UP000219068"/>
    </source>
</evidence>
<feature type="compositionally biased region" description="Low complexity" evidence="1">
    <location>
        <begin position="81"/>
        <end position="106"/>
    </location>
</feature>
<feature type="compositionally biased region" description="Polar residues" evidence="1">
    <location>
        <begin position="31"/>
        <end position="40"/>
    </location>
</feature>
<dbReference type="AlphaFoldDB" id="A0A285RG40"/>
<name>A0A285RG40_9PROT</name>
<proteinExistence type="predicted"/>
<feature type="compositionally biased region" description="Polar residues" evidence="1">
    <location>
        <begin position="165"/>
        <end position="175"/>
    </location>
</feature>
<organism evidence="2 3">
    <name type="scientific">Thalassospira xiamenensis</name>
    <dbReference type="NCBI Taxonomy" id="220697"/>
    <lineage>
        <taxon>Bacteria</taxon>
        <taxon>Pseudomonadati</taxon>
        <taxon>Pseudomonadota</taxon>
        <taxon>Alphaproteobacteria</taxon>
        <taxon>Rhodospirillales</taxon>
        <taxon>Thalassospiraceae</taxon>
        <taxon>Thalassospira</taxon>
    </lineage>
</organism>